<keyword evidence="7" id="KW-1185">Reference proteome</keyword>
<dbReference type="SFLD" id="SFLDG01386">
    <property type="entry name" value="main_SPASM_domain-containing"/>
    <property type="match status" value="1"/>
</dbReference>
<evidence type="ECO:0000259" key="5">
    <source>
        <dbReference type="PROSITE" id="PS51918"/>
    </source>
</evidence>
<proteinExistence type="predicted"/>
<dbReference type="InterPro" id="IPR023867">
    <property type="entry name" value="Sulphatase_maturase_rSAM"/>
</dbReference>
<name>A0ABQ4BHD6_9ACTN</name>
<comment type="caution">
    <text evidence="6">The sequence shown here is derived from an EMBL/GenBank/DDBJ whole genome shotgun (WGS) entry which is preliminary data.</text>
</comment>
<dbReference type="InterPro" id="IPR026335">
    <property type="entry name" value="rSAM_SPASM_FxsB"/>
</dbReference>
<dbReference type="SFLD" id="SFLDG01072">
    <property type="entry name" value="dehydrogenase_like"/>
    <property type="match status" value="1"/>
</dbReference>
<dbReference type="CDD" id="cd01335">
    <property type="entry name" value="Radical_SAM"/>
    <property type="match status" value="1"/>
</dbReference>
<protein>
    <recommendedName>
        <fullName evidence="5">Radical SAM core domain-containing protein</fullName>
    </recommendedName>
</protein>
<dbReference type="SUPFAM" id="SSF102114">
    <property type="entry name" value="Radical SAM enzymes"/>
    <property type="match status" value="1"/>
</dbReference>
<dbReference type="RefSeq" id="WP_203828180.1">
    <property type="nucleotide sequence ID" value="NZ_BAAATY010000028.1"/>
</dbReference>
<feature type="domain" description="Radical SAM core" evidence="5">
    <location>
        <begin position="38"/>
        <end position="283"/>
    </location>
</feature>
<evidence type="ECO:0000256" key="3">
    <source>
        <dbReference type="ARBA" id="ARBA00023004"/>
    </source>
</evidence>
<evidence type="ECO:0000256" key="2">
    <source>
        <dbReference type="ARBA" id="ARBA00022723"/>
    </source>
</evidence>
<dbReference type="SFLD" id="SFLDG01067">
    <property type="entry name" value="SPASM/twitch_domain_containing"/>
    <property type="match status" value="1"/>
</dbReference>
<dbReference type="Proteomes" id="UP000624709">
    <property type="component" value="Unassembled WGS sequence"/>
</dbReference>
<dbReference type="PROSITE" id="PS51918">
    <property type="entry name" value="RADICAL_SAM"/>
    <property type="match status" value="1"/>
</dbReference>
<evidence type="ECO:0000256" key="1">
    <source>
        <dbReference type="ARBA" id="ARBA00022691"/>
    </source>
</evidence>
<dbReference type="Pfam" id="PF04055">
    <property type="entry name" value="Radical_SAM"/>
    <property type="match status" value="1"/>
</dbReference>
<keyword evidence="2" id="KW-0479">Metal-binding</keyword>
<keyword evidence="4" id="KW-0411">Iron-sulfur</keyword>
<sequence length="414" mass="45429">MRDFVSLNLAARRTDFDHPDWPHRSLDVDQLRRAGCEPVPFHEFVLKVHQRCNLSCDYCFVYESPDQSWRDRPNIMSAAVCAAAVERIAEHVRRHGLLRVSVVLHGGEPLLAGVDRLVDLTTELRASIPAEVTVGIQTNGIALNEEALLQLSEAEVRIGVSIDGLWETHDQHRRGRNGSGSHAAVERALNLLASSRFRSSYQGLLSIVDTDAPPVETYEALLRYSPPAIDLLLPHANWESPPRREPGHATPHADWLIAIFDRWYSAPRRETSVRLFEEIISLLFGQGSRSEQVGASPVALVVIETDGDIELVDSLKSAYPGACSTALNVREHELDAALDHPGVVARQIGVEALSDACRACPVGRVCGGGHYVHRYRAGEGFRHPSVYCADMLSLIGHIGGRLSADLAALPKGGI</sequence>
<gene>
    <name evidence="6" type="ORF">Apa02nite_062070</name>
</gene>
<evidence type="ECO:0000313" key="7">
    <source>
        <dbReference type="Proteomes" id="UP000624709"/>
    </source>
</evidence>
<evidence type="ECO:0000256" key="4">
    <source>
        <dbReference type="ARBA" id="ARBA00023014"/>
    </source>
</evidence>
<dbReference type="InterPro" id="IPR007197">
    <property type="entry name" value="rSAM"/>
</dbReference>
<accession>A0ABQ4BHD6</accession>
<dbReference type="NCBIfam" id="TIGR04269">
    <property type="entry name" value="SAM_SPASM_FxsB"/>
    <property type="match status" value="1"/>
</dbReference>
<dbReference type="InterPro" id="IPR013785">
    <property type="entry name" value="Aldolase_TIM"/>
</dbReference>
<dbReference type="SFLD" id="SFLDS00029">
    <property type="entry name" value="Radical_SAM"/>
    <property type="match status" value="1"/>
</dbReference>
<dbReference type="EMBL" id="BOMS01000098">
    <property type="protein sequence ID" value="GIE70099.1"/>
    <property type="molecule type" value="Genomic_DNA"/>
</dbReference>
<keyword evidence="3" id="KW-0408">Iron</keyword>
<organism evidence="6 7">
    <name type="scientific">Actinoplanes palleronii</name>
    <dbReference type="NCBI Taxonomy" id="113570"/>
    <lineage>
        <taxon>Bacteria</taxon>
        <taxon>Bacillati</taxon>
        <taxon>Actinomycetota</taxon>
        <taxon>Actinomycetes</taxon>
        <taxon>Micromonosporales</taxon>
        <taxon>Micromonosporaceae</taxon>
        <taxon>Actinoplanes</taxon>
    </lineage>
</organism>
<dbReference type="Gene3D" id="3.20.20.70">
    <property type="entry name" value="Aldolase class I"/>
    <property type="match status" value="1"/>
</dbReference>
<dbReference type="PANTHER" id="PTHR43273">
    <property type="entry name" value="ANAEROBIC SULFATASE-MATURATING ENZYME HOMOLOG ASLB-RELATED"/>
    <property type="match status" value="1"/>
</dbReference>
<keyword evidence="1" id="KW-0949">S-adenosyl-L-methionine</keyword>
<dbReference type="InterPro" id="IPR058240">
    <property type="entry name" value="rSAM_sf"/>
</dbReference>
<dbReference type="PANTHER" id="PTHR43273:SF8">
    <property type="entry name" value="RADICAL SAM DOMAIN PROTEIN"/>
    <property type="match status" value="1"/>
</dbReference>
<reference evidence="6 7" key="1">
    <citation type="submission" date="2021-01" db="EMBL/GenBank/DDBJ databases">
        <title>Whole genome shotgun sequence of Actinoplanes palleronii NBRC 14916.</title>
        <authorList>
            <person name="Komaki H."/>
            <person name="Tamura T."/>
        </authorList>
    </citation>
    <scope>NUCLEOTIDE SEQUENCE [LARGE SCALE GENOMIC DNA]</scope>
    <source>
        <strain evidence="6 7">NBRC 14916</strain>
    </source>
</reference>
<evidence type="ECO:0000313" key="6">
    <source>
        <dbReference type="EMBL" id="GIE70099.1"/>
    </source>
</evidence>